<sequence length="501" mass="53106">MSEPTQPDATIPYDPPVPVIPPGTTQDAVVVVPGIMGSELYDTEKDRVAWGLADAGWLLRAWTTPGGLGALHVRPEEREGRLGRIRATRLLRVPGWSPVLRGVEPYSALLDTVARNVAVPQAVREFPYDWRLPVAVNARLLARAAREHLEWWRGTAAHTAARRQRVDEREGRLVFVAHSMGGLLTLAALLDGGDGDLAGDTRGVLTLGTPFRGSVAATVILNSGRGAPVPLPHRRLRRLAATMPGLHDLLPTFVCLDEGRDVRALTPSDVASLGGDAELARESRNFHARIGGAALPGHRAVVGISQRTAQSLTLRDGVVADHTYCWRPHSDGKVIRGADGLPLRFNAGGDGTVHTESASPTRVRVPFALHHGALAKGKAALDAVASFLAEDEHLGPTMAPGTLGLRVPDLVTPGVPWTLRVDGAEGLGQLECSVEKVGTKGPGVEARLYGDGDALAARVTVPSEGLYRVVLDTDDGMPLTQLVLAGATTAAYSDDDPDPAD</sequence>
<dbReference type="InterPro" id="IPR003386">
    <property type="entry name" value="LACT/PDAT_acylTrfase"/>
</dbReference>
<dbReference type="Proteomes" id="UP001291653">
    <property type="component" value="Unassembled WGS sequence"/>
</dbReference>
<name>A0ABQ5P1T3_9ACTN</name>
<proteinExistence type="predicted"/>
<dbReference type="EMBL" id="BSBI01000008">
    <property type="protein sequence ID" value="GLF96567.1"/>
    <property type="molecule type" value="Genomic_DNA"/>
</dbReference>
<keyword evidence="1" id="KW-0378">Hydrolase</keyword>
<organism evidence="1 2">
    <name type="scientific">Streptomyces yaizuensis</name>
    <dbReference type="NCBI Taxonomy" id="2989713"/>
    <lineage>
        <taxon>Bacteria</taxon>
        <taxon>Bacillati</taxon>
        <taxon>Actinomycetota</taxon>
        <taxon>Actinomycetes</taxon>
        <taxon>Kitasatosporales</taxon>
        <taxon>Streptomycetaceae</taxon>
        <taxon>Streptomyces</taxon>
    </lineage>
</organism>
<dbReference type="Pfam" id="PF02450">
    <property type="entry name" value="LCAT"/>
    <property type="match status" value="1"/>
</dbReference>
<gene>
    <name evidence="1" type="ORF">SYYSPA8_19740</name>
</gene>
<keyword evidence="2" id="KW-1185">Reference proteome</keyword>
<reference evidence="1 2" key="1">
    <citation type="submission" date="2022-10" db="EMBL/GenBank/DDBJ databases">
        <title>Draft genome sequence of Streptomyces sp. YSPA8.</title>
        <authorList>
            <person name="Moriuchi R."/>
            <person name="Dohra H."/>
            <person name="Yamamura H."/>
            <person name="Kodani S."/>
        </authorList>
    </citation>
    <scope>NUCLEOTIDE SEQUENCE [LARGE SCALE GENOMIC DNA]</scope>
    <source>
        <strain evidence="1 2">YSPA8</strain>
    </source>
</reference>
<dbReference type="Gene3D" id="3.40.50.1820">
    <property type="entry name" value="alpha/beta hydrolase"/>
    <property type="match status" value="1"/>
</dbReference>
<dbReference type="SUPFAM" id="SSF53474">
    <property type="entry name" value="alpha/beta-Hydrolases"/>
    <property type="match status" value="2"/>
</dbReference>
<evidence type="ECO:0000313" key="2">
    <source>
        <dbReference type="Proteomes" id="UP001291653"/>
    </source>
</evidence>
<evidence type="ECO:0000313" key="1">
    <source>
        <dbReference type="EMBL" id="GLF96567.1"/>
    </source>
</evidence>
<dbReference type="GO" id="GO:0016787">
    <property type="term" value="F:hydrolase activity"/>
    <property type="evidence" value="ECO:0007669"/>
    <property type="project" value="UniProtKB-KW"/>
</dbReference>
<dbReference type="RefSeq" id="WP_323448600.1">
    <property type="nucleotide sequence ID" value="NZ_BSBI01000008.1"/>
</dbReference>
<dbReference type="InterPro" id="IPR029058">
    <property type="entry name" value="AB_hydrolase_fold"/>
</dbReference>
<protein>
    <submittedName>
        <fullName evidence="1">Alpha/beta fold hydrolase</fullName>
    </submittedName>
</protein>
<accession>A0ABQ5P1T3</accession>
<comment type="caution">
    <text evidence="1">The sequence shown here is derived from an EMBL/GenBank/DDBJ whole genome shotgun (WGS) entry which is preliminary data.</text>
</comment>